<comment type="caution">
    <text evidence="1">The sequence shown here is derived from an EMBL/GenBank/DDBJ whole genome shotgun (WGS) entry which is preliminary data.</text>
</comment>
<name>A0A3A6TUB9_9GAMM</name>
<accession>A0A3A6TUB9</accession>
<protein>
    <submittedName>
        <fullName evidence="1">Uncharacterized protein</fullName>
    </submittedName>
</protein>
<evidence type="ECO:0000313" key="2">
    <source>
        <dbReference type="Proteomes" id="UP000273022"/>
    </source>
</evidence>
<proteinExistence type="predicted"/>
<gene>
    <name evidence="1" type="ORF">D5R81_12290</name>
</gene>
<keyword evidence="2" id="KW-1185">Reference proteome</keyword>
<organism evidence="1 2">
    <name type="scientific">Parashewanella spongiae</name>
    <dbReference type="NCBI Taxonomy" id="342950"/>
    <lineage>
        <taxon>Bacteria</taxon>
        <taxon>Pseudomonadati</taxon>
        <taxon>Pseudomonadota</taxon>
        <taxon>Gammaproteobacteria</taxon>
        <taxon>Alteromonadales</taxon>
        <taxon>Shewanellaceae</taxon>
        <taxon>Parashewanella</taxon>
    </lineage>
</organism>
<dbReference type="EMBL" id="QYYH01000073">
    <property type="protein sequence ID" value="RJY12553.1"/>
    <property type="molecule type" value="Genomic_DNA"/>
</dbReference>
<evidence type="ECO:0000313" key="1">
    <source>
        <dbReference type="EMBL" id="RJY12553.1"/>
    </source>
</evidence>
<dbReference type="AlphaFoldDB" id="A0A3A6TUB9"/>
<dbReference type="Proteomes" id="UP000273022">
    <property type="component" value="Unassembled WGS sequence"/>
</dbReference>
<reference evidence="1 2" key="1">
    <citation type="submission" date="2018-09" db="EMBL/GenBank/DDBJ databases">
        <title>Phylogeny of the Shewanellaceae, and recommendation for two new genera, Pseudoshewanella and Parashewanella.</title>
        <authorList>
            <person name="Wang G."/>
        </authorList>
    </citation>
    <scope>NUCLEOTIDE SEQUENCE [LARGE SCALE GENOMIC DNA]</scope>
    <source>
        <strain evidence="1 2">KCTC 22492</strain>
    </source>
</reference>
<sequence>MLLRQKLKHTNSQSNIDMKSLSLPSLTSNFLQRSGIQIDNSFSTSWKQLGFISMLTFCGFSKRSGIEPEIIS</sequence>